<dbReference type="SMART" id="SM00710">
    <property type="entry name" value="PbH1"/>
    <property type="match status" value="6"/>
</dbReference>
<dbReference type="Gene3D" id="2.160.20.10">
    <property type="entry name" value="Single-stranded right-handed beta-helix, Pectin lyase-like"/>
    <property type="match status" value="2"/>
</dbReference>
<evidence type="ECO:0000256" key="1">
    <source>
        <dbReference type="SAM" id="SignalP"/>
    </source>
</evidence>
<keyword evidence="4" id="KW-1185">Reference proteome</keyword>
<keyword evidence="1" id="KW-0732">Signal</keyword>
<evidence type="ECO:0000259" key="2">
    <source>
        <dbReference type="Pfam" id="PF13229"/>
    </source>
</evidence>
<dbReference type="AlphaFoldDB" id="A0A7X9NZF4"/>
<name>A0A7X9NZF4_9BACT</name>
<dbReference type="RefSeq" id="WP_169654526.1">
    <property type="nucleotide sequence ID" value="NZ_JABANE010000004.1"/>
</dbReference>
<accession>A0A7X9NZF4</accession>
<evidence type="ECO:0000313" key="4">
    <source>
        <dbReference type="Proteomes" id="UP000576082"/>
    </source>
</evidence>
<dbReference type="SUPFAM" id="SSF51126">
    <property type="entry name" value="Pectin lyase-like"/>
    <property type="match status" value="1"/>
</dbReference>
<organism evidence="3 4">
    <name type="scientific">Flammeovirga aprica JL-4</name>
    <dbReference type="NCBI Taxonomy" id="694437"/>
    <lineage>
        <taxon>Bacteria</taxon>
        <taxon>Pseudomonadati</taxon>
        <taxon>Bacteroidota</taxon>
        <taxon>Cytophagia</taxon>
        <taxon>Cytophagales</taxon>
        <taxon>Flammeovirgaceae</taxon>
        <taxon>Flammeovirga</taxon>
    </lineage>
</organism>
<dbReference type="EMBL" id="JABANE010000004">
    <property type="protein sequence ID" value="NME66744.1"/>
    <property type="molecule type" value="Genomic_DNA"/>
</dbReference>
<dbReference type="InterPro" id="IPR039448">
    <property type="entry name" value="Beta_helix"/>
</dbReference>
<dbReference type="InterPro" id="IPR006626">
    <property type="entry name" value="PbH1"/>
</dbReference>
<feature type="chain" id="PRO_5030535727" evidence="1">
    <location>
        <begin position="22"/>
        <end position="683"/>
    </location>
</feature>
<sequence>MKNRFLKLSLLLYLLPLSLFAQVQLESALKDAANAPIIEDIPVAPNGFVFEKPTTNNSIKYKSSITFNRTIYVDAKNGKDKNDGLSAKKAIKSLEKLGTMKLTFGDQVLLKGNQTHFGTIELLNLNKKKKATEKIHIGSYGKGKATIDFKGYPAGIMVQNTSNVIITDLKITGDGGPSNAKPMKRPQDQKKDQRYAIRIQSDETHPHSLMEDFTVYNVDIYDVFLLNSAETSRACRQWNMNDGAGWGWGVFGQVLRKGKGINNVTVKHVTVENISQMGIRFKGSGKIDGSAPRNVNNVHIEFCTVYQAGGPGMQFNRCNNSHLKYSRITESGNRNDKRKWGRGSGMWTWGLQNFLFEYNVFEGAQGIADCCGAHIDFNCKNVVLQNNLSRYNAGGFIEILGLNYNCSYRFNISVNDGWRNMKDPAQAFWGKVGTPGAIVTVNGHNHKKQYEGPYQTYIYNNTIINTKEGNAPYKNPNVFNISTSNEGLVMMNNIFWMEEKANKGWSMHRWKDDAAYDAAFDFKISNEPKPNAKPEKGFDGSVAAKARPMNAEELAKMELNMRNNIYQLYNEKGTDKYSKVKNALAEGYWDEKAMGGNPDFENEKGSNPSDFVPKNTVLISAGEKIEKLKSDKTEKGIYFGGLEVTTDFFGNPIKGNIIGAVVPNAKIRDWSKVMKENDKPLEN</sequence>
<protein>
    <submittedName>
        <fullName evidence="3">Right-handed parallel beta-helix repeat-containing protein</fullName>
    </submittedName>
</protein>
<dbReference type="InterPro" id="IPR012334">
    <property type="entry name" value="Pectin_lyas_fold"/>
</dbReference>
<feature type="signal peptide" evidence="1">
    <location>
        <begin position="1"/>
        <end position="21"/>
    </location>
</feature>
<comment type="caution">
    <text evidence="3">The sequence shown here is derived from an EMBL/GenBank/DDBJ whole genome shotgun (WGS) entry which is preliminary data.</text>
</comment>
<dbReference type="Pfam" id="PF13229">
    <property type="entry name" value="Beta_helix"/>
    <property type="match status" value="1"/>
</dbReference>
<reference evidence="3 4" key="1">
    <citation type="submission" date="2020-04" db="EMBL/GenBank/DDBJ databases">
        <title>Flammeovirga sp. SR4, a novel species isolated from seawater.</title>
        <authorList>
            <person name="Wang X."/>
        </authorList>
    </citation>
    <scope>NUCLEOTIDE SEQUENCE [LARGE SCALE GENOMIC DNA]</scope>
    <source>
        <strain evidence="3 4">ATCC 23126</strain>
    </source>
</reference>
<gene>
    <name evidence="3" type="ORF">HHU12_02090</name>
</gene>
<dbReference type="InterPro" id="IPR011050">
    <property type="entry name" value="Pectin_lyase_fold/virulence"/>
</dbReference>
<evidence type="ECO:0000313" key="3">
    <source>
        <dbReference type="EMBL" id="NME66744.1"/>
    </source>
</evidence>
<feature type="domain" description="Right handed beta helix" evidence="2">
    <location>
        <begin position="261"/>
        <end position="407"/>
    </location>
</feature>
<proteinExistence type="predicted"/>
<dbReference type="Proteomes" id="UP000576082">
    <property type="component" value="Unassembled WGS sequence"/>
</dbReference>